<dbReference type="EMBL" id="BLBS01000023">
    <property type="protein sequence ID" value="GET87780.1"/>
    <property type="molecule type" value="Genomic_DNA"/>
</dbReference>
<proteinExistence type="predicted"/>
<dbReference type="VEuPathDB" id="TriTrypDB:LtaPh_1807101"/>
<organism evidence="1 2">
    <name type="scientific">Leishmania tarentolae</name>
    <name type="common">Sauroleishmania tarentolae</name>
    <dbReference type="NCBI Taxonomy" id="5689"/>
    <lineage>
        <taxon>Eukaryota</taxon>
        <taxon>Discoba</taxon>
        <taxon>Euglenozoa</taxon>
        <taxon>Kinetoplastea</taxon>
        <taxon>Metakinetoplastina</taxon>
        <taxon>Trypanosomatida</taxon>
        <taxon>Trypanosomatidae</taxon>
        <taxon>Leishmaniinae</taxon>
        <taxon>Leishmania</taxon>
        <taxon>lizard Leishmania</taxon>
    </lineage>
</organism>
<accession>A0A640KDK8</accession>
<keyword evidence="2" id="KW-1185">Reference proteome</keyword>
<evidence type="ECO:0000313" key="2">
    <source>
        <dbReference type="Proteomes" id="UP000419144"/>
    </source>
</evidence>
<dbReference type="AlphaFoldDB" id="A0A640KDK8"/>
<evidence type="ECO:0000313" key="1">
    <source>
        <dbReference type="EMBL" id="GET87780.1"/>
    </source>
</evidence>
<reference evidence="1" key="1">
    <citation type="submission" date="2019-11" db="EMBL/GenBank/DDBJ databases">
        <title>Leishmania tarentolae CDS.</title>
        <authorList>
            <person name="Goto Y."/>
            <person name="Yamagishi J."/>
        </authorList>
    </citation>
    <scope>NUCLEOTIDE SEQUENCE [LARGE SCALE GENOMIC DNA]</scope>
    <source>
        <strain evidence="1">Parrot Tar II</strain>
    </source>
</reference>
<sequence length="34" mass="4030">MFCWSASLRFSIWAFISSSTDDAMWRPAVRRSME</sequence>
<gene>
    <name evidence="1" type="ORF">LtaPh_1807101</name>
</gene>
<name>A0A640KDK8_LEITA</name>
<protein>
    <submittedName>
        <fullName evidence="1">Citrate synthase, putative</fullName>
    </submittedName>
</protein>
<dbReference type="Proteomes" id="UP000419144">
    <property type="component" value="Unassembled WGS sequence"/>
</dbReference>
<comment type="caution">
    <text evidence="1">The sequence shown here is derived from an EMBL/GenBank/DDBJ whole genome shotgun (WGS) entry which is preliminary data.</text>
</comment>